<name>A0A8J3EWC9_9BACI</name>
<reference evidence="2" key="1">
    <citation type="journal article" date="2019" name="Int. J. Syst. Evol. Microbiol.">
        <title>The Global Catalogue of Microorganisms (GCM) 10K type strain sequencing project: providing services to taxonomists for standard genome sequencing and annotation.</title>
        <authorList>
            <consortium name="The Broad Institute Genomics Platform"/>
            <consortium name="The Broad Institute Genome Sequencing Center for Infectious Disease"/>
            <person name="Wu L."/>
            <person name="Ma J."/>
        </authorList>
    </citation>
    <scope>NUCLEOTIDE SEQUENCE [LARGE SCALE GENOMIC DNA]</scope>
    <source>
        <strain evidence="2">CGMCC 1.14993</strain>
    </source>
</reference>
<dbReference type="Proteomes" id="UP000626244">
    <property type="component" value="Unassembled WGS sequence"/>
</dbReference>
<keyword evidence="2" id="KW-1185">Reference proteome</keyword>
<organism evidence="1 2">
    <name type="scientific">Gottfriedia solisilvae</name>
    <dbReference type="NCBI Taxonomy" id="1516104"/>
    <lineage>
        <taxon>Bacteria</taxon>
        <taxon>Bacillati</taxon>
        <taxon>Bacillota</taxon>
        <taxon>Bacilli</taxon>
        <taxon>Bacillales</taxon>
        <taxon>Bacillaceae</taxon>
        <taxon>Gottfriedia</taxon>
    </lineage>
</organism>
<sequence length="169" mass="20888">MTTWKWQSIDHLDPLKNMRSEKLSIGLGRYLHNFLKLVMTEKQSFIMNEILILGKKLNNPFPYRDAQKLYNYFYDYFLEDDTLNFDLSSYWMTINASFYYIVKGKTKEIYQKNLFELLNKSFFDTFDEYKFLEEEIKNYPNLYSEYLIHEHIRIYILHYLFVEKRYCRS</sequence>
<proteinExistence type="predicted"/>
<dbReference type="InterPro" id="IPR025551">
    <property type="entry name" value="WapI/YxiJ-like"/>
</dbReference>
<comment type="caution">
    <text evidence="1">The sequence shown here is derived from an EMBL/GenBank/DDBJ whole genome shotgun (WGS) entry which is preliminary data.</text>
</comment>
<dbReference type="OrthoDB" id="2083321at2"/>
<evidence type="ECO:0000313" key="1">
    <source>
        <dbReference type="EMBL" id="GGI13940.1"/>
    </source>
</evidence>
<dbReference type="RefSeq" id="WP_087998412.1">
    <property type="nucleotide sequence ID" value="NZ_BMHB01000001.1"/>
</dbReference>
<gene>
    <name evidence="1" type="ORF">GCM10007380_20450</name>
</gene>
<dbReference type="Pfam" id="PF14176">
    <property type="entry name" value="YxiJ"/>
    <property type="match status" value="1"/>
</dbReference>
<protein>
    <submittedName>
        <fullName evidence="1">Uncharacterized protein</fullName>
    </submittedName>
</protein>
<evidence type="ECO:0000313" key="2">
    <source>
        <dbReference type="Proteomes" id="UP000626244"/>
    </source>
</evidence>
<accession>A0A8J3EWC9</accession>
<dbReference type="AlphaFoldDB" id="A0A8J3EWC9"/>
<dbReference type="EMBL" id="BMHB01000001">
    <property type="protein sequence ID" value="GGI13940.1"/>
    <property type="molecule type" value="Genomic_DNA"/>
</dbReference>